<dbReference type="GO" id="GO:0032259">
    <property type="term" value="P:methylation"/>
    <property type="evidence" value="ECO:0007669"/>
    <property type="project" value="UniProtKB-KW"/>
</dbReference>
<evidence type="ECO:0000313" key="10">
    <source>
        <dbReference type="EMBL" id="CAB4143946.1"/>
    </source>
</evidence>
<dbReference type="GO" id="GO:0099018">
    <property type="term" value="P:symbiont-mediated evasion of host restriction-modification system"/>
    <property type="evidence" value="ECO:0007669"/>
    <property type="project" value="UniProtKB-KW"/>
</dbReference>
<gene>
    <name evidence="10" type="ORF">UFOVP453_11</name>
</gene>
<comment type="similarity">
    <text evidence="7 8">Belongs to the class I-like SAM-binding methyltransferase superfamily. C5-methyltransferase family.</text>
</comment>
<dbReference type="InterPro" id="IPR018117">
    <property type="entry name" value="C5_DNA_meth_AS"/>
</dbReference>
<dbReference type="GO" id="GO:0052170">
    <property type="term" value="P:symbiont-mediated suppression of host innate immune response"/>
    <property type="evidence" value="ECO:0007669"/>
    <property type="project" value="UniProtKB-KW"/>
</dbReference>
<dbReference type="Gene3D" id="3.90.120.10">
    <property type="entry name" value="DNA Methylase, subunit A, domain 2"/>
    <property type="match status" value="1"/>
</dbReference>
<keyword evidence="2" id="KW-1090">Inhibition of host innate immune response by virus</keyword>
<evidence type="ECO:0000256" key="4">
    <source>
        <dbReference type="ARBA" id="ARBA00022691"/>
    </source>
</evidence>
<dbReference type="PROSITE" id="PS00094">
    <property type="entry name" value="C5_MTASE_1"/>
    <property type="match status" value="1"/>
</dbReference>
<dbReference type="CDD" id="cd00315">
    <property type="entry name" value="Cyt_C5_DNA_methylase"/>
    <property type="match status" value="1"/>
</dbReference>
<keyword evidence="2" id="KW-0945">Host-virus interaction</keyword>
<keyword evidence="4 7" id="KW-0949">S-adenosyl-L-methionine</keyword>
<dbReference type="PRINTS" id="PR00105">
    <property type="entry name" value="C5METTRFRASE"/>
</dbReference>
<proteinExistence type="inferred from homology"/>
<evidence type="ECO:0000256" key="6">
    <source>
        <dbReference type="ARBA" id="ARBA00033479"/>
    </source>
</evidence>
<feature type="active site" evidence="7">
    <location>
        <position position="71"/>
    </location>
</feature>
<evidence type="ECO:0000256" key="8">
    <source>
        <dbReference type="RuleBase" id="RU000416"/>
    </source>
</evidence>
<dbReference type="InterPro" id="IPR001525">
    <property type="entry name" value="C5_MeTfrase"/>
</dbReference>
<evidence type="ECO:0000256" key="3">
    <source>
        <dbReference type="ARBA" id="ARBA00022679"/>
    </source>
</evidence>
<dbReference type="EMBL" id="LR796426">
    <property type="protein sequence ID" value="CAB4143946.1"/>
    <property type="molecule type" value="Genomic_DNA"/>
</dbReference>
<protein>
    <recommendedName>
        <fullName evidence="9">Cytosine-specific methyltransferase</fullName>
        <ecNumber evidence="9">2.1.1.37</ecNumber>
    </recommendedName>
</protein>
<dbReference type="SUPFAM" id="SSF53335">
    <property type="entry name" value="S-adenosyl-L-methionine-dependent methyltransferases"/>
    <property type="match status" value="1"/>
</dbReference>
<evidence type="ECO:0000256" key="7">
    <source>
        <dbReference type="PROSITE-ProRule" id="PRU01016"/>
    </source>
</evidence>
<dbReference type="Pfam" id="PF00145">
    <property type="entry name" value="DNA_methylase"/>
    <property type="match status" value="1"/>
</dbReference>
<evidence type="ECO:0000256" key="1">
    <source>
        <dbReference type="ARBA" id="ARBA00022603"/>
    </source>
</evidence>
<sequence>MKYVELFAGIGGFRSALDTLGMECVFASEIDKYATTSYKTLYGGEELHGDITKIEATDIPNHDLLVGGFPCQAFSLAGLRQGFEDARGTLFFDIARIASEKRPNYLLLENVKGLLSHDGGKTFATMCSILNQIGYAIDFAVLNSKYFGVPQSRERVFIVASRNAEHSEWEVTGNDVVAKTKRRIQENGVRSFNFPFPKNNVVEKRLRDVLETDVAPKFYLTPEKTATLIARLNENPPRNSMSQQFSDGSGISLPLTATYCNSISPADVGKQKRTHVMTHELTRNEIGKEIDTAVTLLARDYKGLMNYPMTGIVEVNEPELECVGRVDVNGHDFLKRVYNAEGLSPTIETMGGGNREPKIAIREATKTGYAIAEEGDSINFTQPNSETRRGRVGKQIANTLEVSCNQAVIHEYKIRKLTPRECFRLQGFTDEQFDKLIQAKLSDTQLYKQAGNAVTVNVIDALGKALLAYDIQDSQHDC</sequence>
<keyword evidence="5" id="KW-0899">Viral immunoevasion</keyword>
<dbReference type="EC" id="2.1.1.37" evidence="9"/>
<dbReference type="PANTHER" id="PTHR46098">
    <property type="entry name" value="TRNA (CYTOSINE(38)-C(5))-METHYLTRANSFERASE"/>
    <property type="match status" value="1"/>
</dbReference>
<dbReference type="GO" id="GO:0003886">
    <property type="term" value="F:DNA (cytosine-5-)-methyltransferase activity"/>
    <property type="evidence" value="ECO:0007669"/>
    <property type="project" value="UniProtKB-EC"/>
</dbReference>
<name>A0A6J5MFW7_9CAUD</name>
<dbReference type="PROSITE" id="PS51679">
    <property type="entry name" value="SAM_MT_C5"/>
    <property type="match status" value="1"/>
</dbReference>
<dbReference type="NCBIfam" id="TIGR00675">
    <property type="entry name" value="dcm"/>
    <property type="match status" value="1"/>
</dbReference>
<dbReference type="PROSITE" id="PS00095">
    <property type="entry name" value="C5_MTASE_2"/>
    <property type="match status" value="1"/>
</dbReference>
<keyword evidence="6" id="KW-1258">Restriction-modification system evasion by virus</keyword>
<evidence type="ECO:0000256" key="5">
    <source>
        <dbReference type="ARBA" id="ARBA00023280"/>
    </source>
</evidence>
<evidence type="ECO:0000256" key="9">
    <source>
        <dbReference type="RuleBase" id="RU000417"/>
    </source>
</evidence>
<dbReference type="InterPro" id="IPR029063">
    <property type="entry name" value="SAM-dependent_MTases_sf"/>
</dbReference>
<comment type="catalytic activity">
    <reaction evidence="9">
        <text>a 2'-deoxycytidine in DNA + S-adenosyl-L-methionine = a 5-methyl-2'-deoxycytidine in DNA + S-adenosyl-L-homocysteine + H(+)</text>
        <dbReference type="Rhea" id="RHEA:13681"/>
        <dbReference type="Rhea" id="RHEA-COMP:11369"/>
        <dbReference type="Rhea" id="RHEA-COMP:11370"/>
        <dbReference type="ChEBI" id="CHEBI:15378"/>
        <dbReference type="ChEBI" id="CHEBI:57856"/>
        <dbReference type="ChEBI" id="CHEBI:59789"/>
        <dbReference type="ChEBI" id="CHEBI:85452"/>
        <dbReference type="ChEBI" id="CHEBI:85454"/>
        <dbReference type="EC" id="2.1.1.37"/>
    </reaction>
</comment>
<accession>A0A6J5MFW7</accession>
<dbReference type="PANTHER" id="PTHR46098:SF1">
    <property type="entry name" value="TRNA (CYTOSINE(38)-C(5))-METHYLTRANSFERASE"/>
    <property type="match status" value="1"/>
</dbReference>
<organism evidence="10">
    <name type="scientific">uncultured Caudovirales phage</name>
    <dbReference type="NCBI Taxonomy" id="2100421"/>
    <lineage>
        <taxon>Viruses</taxon>
        <taxon>Duplodnaviria</taxon>
        <taxon>Heunggongvirae</taxon>
        <taxon>Uroviricota</taxon>
        <taxon>Caudoviricetes</taxon>
        <taxon>Peduoviridae</taxon>
        <taxon>Maltschvirus</taxon>
        <taxon>Maltschvirus maltsch</taxon>
    </lineage>
</organism>
<dbReference type="InterPro" id="IPR050750">
    <property type="entry name" value="C5-MTase"/>
</dbReference>
<evidence type="ECO:0000256" key="2">
    <source>
        <dbReference type="ARBA" id="ARBA00022632"/>
    </source>
</evidence>
<keyword evidence="3 7" id="KW-0808">Transferase</keyword>
<dbReference type="Gene3D" id="3.40.50.150">
    <property type="entry name" value="Vaccinia Virus protein VP39"/>
    <property type="match status" value="1"/>
</dbReference>
<keyword evidence="1 7" id="KW-0489">Methyltransferase</keyword>
<dbReference type="InterPro" id="IPR031303">
    <property type="entry name" value="C5_meth_CS"/>
</dbReference>
<reference evidence="10" key="1">
    <citation type="submission" date="2020-04" db="EMBL/GenBank/DDBJ databases">
        <authorList>
            <person name="Chiriac C."/>
            <person name="Salcher M."/>
            <person name="Ghai R."/>
            <person name="Kavagutti S V."/>
        </authorList>
    </citation>
    <scope>NUCLEOTIDE SEQUENCE</scope>
</reference>